<feature type="transmembrane region" description="Helical" evidence="1">
    <location>
        <begin position="37"/>
        <end position="55"/>
    </location>
</feature>
<organism evidence="3 4">
    <name type="scientific">Stutzerimonas stutzeri</name>
    <name type="common">Pseudomonas stutzeri</name>
    <dbReference type="NCBI Taxonomy" id="316"/>
    <lineage>
        <taxon>Bacteria</taxon>
        <taxon>Pseudomonadati</taxon>
        <taxon>Pseudomonadota</taxon>
        <taxon>Gammaproteobacteria</taxon>
        <taxon>Pseudomonadales</taxon>
        <taxon>Pseudomonadaceae</taxon>
        <taxon>Stutzerimonas</taxon>
    </lineage>
</organism>
<dbReference type="RefSeq" id="WP_045164075.1">
    <property type="nucleotide sequence ID" value="NZ_JYHV01000037.1"/>
</dbReference>
<dbReference type="Pfam" id="PF07331">
    <property type="entry name" value="TctB"/>
    <property type="match status" value="1"/>
</dbReference>
<feature type="transmembrane region" description="Helical" evidence="1">
    <location>
        <begin position="90"/>
        <end position="107"/>
    </location>
</feature>
<keyword evidence="1" id="KW-0812">Transmembrane</keyword>
<gene>
    <name evidence="3" type="ORF">UF78_20635</name>
</gene>
<sequence>MYVRVFAAAWLLACAGLALLAWGFEAPFAYDPVGPRAYPLLLLFLMGCGALWLLCKPHGDPTPPFDWTMARRAALCVLVLLAYALLFEKLGFVITTALAAFALGLLFNGRLWPCLISGVLMGVLLYGLFDLLLDVPLPLGVLRLLES</sequence>
<dbReference type="InterPro" id="IPR009936">
    <property type="entry name" value="DUF1468"/>
</dbReference>
<proteinExistence type="predicted"/>
<name>A0A0D9AET4_STUST</name>
<protein>
    <submittedName>
        <fullName evidence="3">Membrane protein</fullName>
    </submittedName>
</protein>
<evidence type="ECO:0000256" key="1">
    <source>
        <dbReference type="SAM" id="Phobius"/>
    </source>
</evidence>
<feature type="domain" description="DUF1468" evidence="2">
    <location>
        <begin position="5"/>
        <end position="138"/>
    </location>
</feature>
<accession>A0A0D9AET4</accession>
<keyword evidence="1" id="KW-0472">Membrane</keyword>
<feature type="transmembrane region" description="Helical" evidence="1">
    <location>
        <begin position="67"/>
        <end position="84"/>
    </location>
</feature>
<reference evidence="3 4" key="1">
    <citation type="submission" date="2015-02" db="EMBL/GenBank/DDBJ databases">
        <title>Draft genome sequence of Pseudomonas stutzeri NT0128 isolated from wheat (Triticum turgidum) rhizosphere.</title>
        <authorList>
            <person name="Tovi N."/>
            <person name="Frenk S."/>
            <person name="Hadar Y."/>
            <person name="Minz D."/>
        </authorList>
    </citation>
    <scope>NUCLEOTIDE SEQUENCE [LARGE SCALE GENOMIC DNA]</scope>
    <source>
        <strain evidence="3 4">NT0128</strain>
    </source>
</reference>
<evidence type="ECO:0000313" key="4">
    <source>
        <dbReference type="Proteomes" id="UP000032487"/>
    </source>
</evidence>
<keyword evidence="1" id="KW-1133">Transmembrane helix</keyword>
<dbReference type="EMBL" id="JYHV01000037">
    <property type="protein sequence ID" value="KJH79565.1"/>
    <property type="molecule type" value="Genomic_DNA"/>
</dbReference>
<dbReference type="Proteomes" id="UP000032487">
    <property type="component" value="Unassembled WGS sequence"/>
</dbReference>
<comment type="caution">
    <text evidence="3">The sequence shown here is derived from an EMBL/GenBank/DDBJ whole genome shotgun (WGS) entry which is preliminary data.</text>
</comment>
<dbReference type="AlphaFoldDB" id="A0A0D9AET4"/>
<evidence type="ECO:0000259" key="2">
    <source>
        <dbReference type="Pfam" id="PF07331"/>
    </source>
</evidence>
<dbReference type="PATRIC" id="fig|316.101.peg.2973"/>
<evidence type="ECO:0000313" key="3">
    <source>
        <dbReference type="EMBL" id="KJH79565.1"/>
    </source>
</evidence>
<feature type="transmembrane region" description="Helical" evidence="1">
    <location>
        <begin position="114"/>
        <end position="133"/>
    </location>
</feature>